<gene>
    <name evidence="2" type="ORF">IC230_30150</name>
</gene>
<sequence>MPNRISPDGKALEKLVSRIYEALKDNSLAEVEHDIKLRNINGDLSQFDVIIRCQMAGYPVMIAIECKDYEGAVPVKEVRDFIVRCTDVKGIARKIFVAVNGYQSGAVSTAQQHDIELYHLQEFSADLLKSWVRWERSYTAYPEKNQIGAIRFHTYGGGVIGYLSTELANLSTDLILQSPGVESVKLYDLISSMSRQEGFAQGLLKFAGEDFRKLTISGDEKTVTIPIPIHVIPEVPYVAQLESYLVQIEKVEVVFDFIYRIAPFEQITARSYYSQEGEPTAQVLEGQTGEFRVEIIKNIVNGQTSYFVVDPSGQIHKLDERQVRNA</sequence>
<evidence type="ECO:0000259" key="1">
    <source>
        <dbReference type="Pfam" id="PF04471"/>
    </source>
</evidence>
<dbReference type="Pfam" id="PF04471">
    <property type="entry name" value="Mrr_cat"/>
    <property type="match status" value="1"/>
</dbReference>
<organism evidence="2 3">
    <name type="scientific">Spirosoma validum</name>
    <dbReference type="NCBI Taxonomy" id="2771355"/>
    <lineage>
        <taxon>Bacteria</taxon>
        <taxon>Pseudomonadati</taxon>
        <taxon>Bacteroidota</taxon>
        <taxon>Cytophagia</taxon>
        <taxon>Cytophagales</taxon>
        <taxon>Cytophagaceae</taxon>
        <taxon>Spirosoma</taxon>
    </lineage>
</organism>
<dbReference type="InterPro" id="IPR007560">
    <property type="entry name" value="Restrct_endonuc_IV_Mrr"/>
</dbReference>
<dbReference type="SUPFAM" id="SSF52980">
    <property type="entry name" value="Restriction endonuclease-like"/>
    <property type="match status" value="1"/>
</dbReference>
<name>A0A927GGN5_9BACT</name>
<keyword evidence="2" id="KW-0378">Hydrolase</keyword>
<evidence type="ECO:0000313" key="3">
    <source>
        <dbReference type="Proteomes" id="UP000653797"/>
    </source>
</evidence>
<dbReference type="AlphaFoldDB" id="A0A927GGN5"/>
<dbReference type="GO" id="GO:0003677">
    <property type="term" value="F:DNA binding"/>
    <property type="evidence" value="ECO:0007669"/>
    <property type="project" value="InterPro"/>
</dbReference>
<feature type="domain" description="Restriction endonuclease type IV Mrr" evidence="1">
    <location>
        <begin position="11"/>
        <end position="123"/>
    </location>
</feature>
<dbReference type="Gene3D" id="3.40.1350.10">
    <property type="match status" value="1"/>
</dbReference>
<evidence type="ECO:0000313" key="2">
    <source>
        <dbReference type="EMBL" id="MBD2757177.1"/>
    </source>
</evidence>
<keyword evidence="2" id="KW-0540">Nuclease</keyword>
<dbReference type="EMBL" id="JACXAA010000018">
    <property type="protein sequence ID" value="MBD2757177.1"/>
    <property type="molecule type" value="Genomic_DNA"/>
</dbReference>
<dbReference type="InterPro" id="IPR011856">
    <property type="entry name" value="tRNA_endonuc-like_dom_sf"/>
</dbReference>
<comment type="caution">
    <text evidence="2">The sequence shown here is derived from an EMBL/GenBank/DDBJ whole genome shotgun (WGS) entry which is preliminary data.</text>
</comment>
<keyword evidence="2" id="KW-0255">Endonuclease</keyword>
<proteinExistence type="predicted"/>
<dbReference type="InterPro" id="IPR011335">
    <property type="entry name" value="Restrct_endonuc-II-like"/>
</dbReference>
<reference evidence="2" key="1">
    <citation type="submission" date="2020-09" db="EMBL/GenBank/DDBJ databases">
        <authorList>
            <person name="Kim M.K."/>
        </authorList>
    </citation>
    <scope>NUCLEOTIDE SEQUENCE</scope>
    <source>
        <strain evidence="2">BT704</strain>
    </source>
</reference>
<protein>
    <submittedName>
        <fullName evidence="2">Restriction endonuclease</fullName>
    </submittedName>
</protein>
<dbReference type="Proteomes" id="UP000653797">
    <property type="component" value="Unassembled WGS sequence"/>
</dbReference>
<dbReference type="GO" id="GO:0009307">
    <property type="term" value="P:DNA restriction-modification system"/>
    <property type="evidence" value="ECO:0007669"/>
    <property type="project" value="InterPro"/>
</dbReference>
<accession>A0A927GGN5</accession>
<dbReference type="RefSeq" id="WP_191042801.1">
    <property type="nucleotide sequence ID" value="NZ_JACXAA010000018.1"/>
</dbReference>
<keyword evidence="3" id="KW-1185">Reference proteome</keyword>
<dbReference type="GO" id="GO:0004519">
    <property type="term" value="F:endonuclease activity"/>
    <property type="evidence" value="ECO:0007669"/>
    <property type="project" value="UniProtKB-KW"/>
</dbReference>